<comment type="catalytic activity">
    <reaction evidence="2">
        <text>N(6)-D-ribulosyl-L-lysyl-[protein] + ATP = N(6)-(3-O-phospho-D-ribulosyl)-L-lysyl-[protein] + ADP + H(+)</text>
        <dbReference type="Rhea" id="RHEA:48432"/>
        <dbReference type="Rhea" id="RHEA-COMP:12103"/>
        <dbReference type="Rhea" id="RHEA-COMP:12104"/>
        <dbReference type="ChEBI" id="CHEBI:15378"/>
        <dbReference type="ChEBI" id="CHEBI:30616"/>
        <dbReference type="ChEBI" id="CHEBI:90418"/>
        <dbReference type="ChEBI" id="CHEBI:90420"/>
        <dbReference type="ChEBI" id="CHEBI:456216"/>
        <dbReference type="EC" id="2.7.1.172"/>
    </reaction>
    <physiologicalReaction direction="left-to-right" evidence="2">
        <dbReference type="Rhea" id="RHEA:48433"/>
    </physiologicalReaction>
</comment>
<protein>
    <recommendedName>
        <fullName evidence="1">protein-ribulosamine 3-kinase</fullName>
        <ecNumber evidence="1">2.7.1.172</ecNumber>
    </recommendedName>
</protein>
<reference evidence="3 4" key="1">
    <citation type="submission" date="2023-01" db="EMBL/GenBank/DDBJ databases">
        <title>Analysis of 21 Apiospora genomes using comparative genomics revels a genus with tremendous synthesis potential of carbohydrate active enzymes and secondary metabolites.</title>
        <authorList>
            <person name="Sorensen T."/>
        </authorList>
    </citation>
    <scope>NUCLEOTIDE SEQUENCE [LARGE SCALE GENOMIC DNA]</scope>
    <source>
        <strain evidence="3 4">CBS 135458</strain>
    </source>
</reference>
<dbReference type="GeneID" id="92090066"/>
<dbReference type="SUPFAM" id="SSF56112">
    <property type="entry name" value="Protein kinase-like (PK-like)"/>
    <property type="match status" value="1"/>
</dbReference>
<keyword evidence="4" id="KW-1185">Reference proteome</keyword>
<accession>A0ABR1VCR5</accession>
<proteinExistence type="predicted"/>
<sequence length="249" mass="28475">IIHRSRHAELIKGEFESQRELHKYLPGNVAVPVGYGTLASDPSSSFFLTAFLNLCEEVPGPAQVAEVLKKLHGTSVSPNGRFGFHIPTFNGVVPLVNEWCDTWEEYFARQLRSDIEWEHSIRGPDPEFDTTADEFFEKVIPGSCVHSRREKKHRTDAVGLAMMREPRYHFTGEHVSKYLEAMPPSEPVEDFDDRNALYAMRDNIINAGLHDHRAFLRDKVKEEMRRLIAKHPLGIDGFKKVDNMATFEV</sequence>
<dbReference type="Pfam" id="PF03881">
    <property type="entry name" value="Fructosamin_kin"/>
    <property type="match status" value="1"/>
</dbReference>
<dbReference type="EMBL" id="JAQQWL010000006">
    <property type="protein sequence ID" value="KAK8068978.1"/>
    <property type="molecule type" value="Genomic_DNA"/>
</dbReference>
<dbReference type="PANTHER" id="PTHR12149:SF8">
    <property type="entry name" value="PROTEIN-RIBULOSAMINE 3-KINASE"/>
    <property type="match status" value="1"/>
</dbReference>
<dbReference type="Proteomes" id="UP001480595">
    <property type="component" value="Unassembled WGS sequence"/>
</dbReference>
<dbReference type="EC" id="2.7.1.172" evidence="1"/>
<evidence type="ECO:0000313" key="4">
    <source>
        <dbReference type="Proteomes" id="UP001480595"/>
    </source>
</evidence>
<name>A0ABR1VCR5_9PEZI</name>
<evidence type="ECO:0000256" key="1">
    <source>
        <dbReference type="ARBA" id="ARBA00011961"/>
    </source>
</evidence>
<feature type="non-terminal residue" evidence="3">
    <location>
        <position position="1"/>
    </location>
</feature>
<evidence type="ECO:0000256" key="2">
    <source>
        <dbReference type="ARBA" id="ARBA00048655"/>
    </source>
</evidence>
<comment type="caution">
    <text evidence="3">The sequence shown here is derived from an EMBL/GenBank/DDBJ whole genome shotgun (WGS) entry which is preliminary data.</text>
</comment>
<dbReference type="RefSeq" id="XP_066716272.1">
    <property type="nucleotide sequence ID" value="XM_066857003.1"/>
</dbReference>
<gene>
    <name evidence="3" type="ORF">PG994_005594</name>
</gene>
<dbReference type="PANTHER" id="PTHR12149">
    <property type="entry name" value="FRUCTOSAMINE 3 KINASE-RELATED PROTEIN"/>
    <property type="match status" value="1"/>
</dbReference>
<organism evidence="3 4">
    <name type="scientific">Apiospora phragmitis</name>
    <dbReference type="NCBI Taxonomy" id="2905665"/>
    <lineage>
        <taxon>Eukaryota</taxon>
        <taxon>Fungi</taxon>
        <taxon>Dikarya</taxon>
        <taxon>Ascomycota</taxon>
        <taxon>Pezizomycotina</taxon>
        <taxon>Sordariomycetes</taxon>
        <taxon>Xylariomycetidae</taxon>
        <taxon>Amphisphaeriales</taxon>
        <taxon>Apiosporaceae</taxon>
        <taxon>Apiospora</taxon>
    </lineage>
</organism>
<evidence type="ECO:0000313" key="3">
    <source>
        <dbReference type="EMBL" id="KAK8068978.1"/>
    </source>
</evidence>
<dbReference type="Gene3D" id="3.90.1200.10">
    <property type="match status" value="1"/>
</dbReference>
<dbReference type="InterPro" id="IPR016477">
    <property type="entry name" value="Fructo-/Ketosamine-3-kinase"/>
</dbReference>
<dbReference type="InterPro" id="IPR011009">
    <property type="entry name" value="Kinase-like_dom_sf"/>
</dbReference>